<keyword evidence="1" id="KW-0175">Coiled coil</keyword>
<evidence type="ECO:0000256" key="1">
    <source>
        <dbReference type="SAM" id="Coils"/>
    </source>
</evidence>
<dbReference type="AlphaFoldDB" id="A0A1I4AKG8"/>
<keyword evidence="3" id="KW-1185">Reference proteome</keyword>
<dbReference type="Proteomes" id="UP000199533">
    <property type="component" value="Unassembled WGS sequence"/>
</dbReference>
<dbReference type="RefSeq" id="WP_090698716.1">
    <property type="nucleotide sequence ID" value="NZ_FOSP01000009.1"/>
</dbReference>
<gene>
    <name evidence="2" type="ORF">SAMN05216302_100980</name>
</gene>
<dbReference type="EMBL" id="FOSP01000009">
    <property type="protein sequence ID" value="SFK56968.1"/>
    <property type="molecule type" value="Genomic_DNA"/>
</dbReference>
<dbReference type="SUPFAM" id="SSF58113">
    <property type="entry name" value="Apolipoprotein A-I"/>
    <property type="match status" value="1"/>
</dbReference>
<organism evidence="2 3">
    <name type="scientific">Nitrosomonas aestuarii</name>
    <dbReference type="NCBI Taxonomy" id="52441"/>
    <lineage>
        <taxon>Bacteria</taxon>
        <taxon>Pseudomonadati</taxon>
        <taxon>Pseudomonadota</taxon>
        <taxon>Betaproteobacteria</taxon>
        <taxon>Nitrosomonadales</taxon>
        <taxon>Nitrosomonadaceae</taxon>
        <taxon>Nitrosomonas</taxon>
    </lineage>
</organism>
<name>A0A1I4AKG8_9PROT</name>
<evidence type="ECO:0000313" key="2">
    <source>
        <dbReference type="EMBL" id="SFK56968.1"/>
    </source>
</evidence>
<accession>A0A1I4AKG8</accession>
<sequence>MTDKEAYLQKMQAKLDEWDADINALKAKMSGASADAKIELNKQVESLESERNEMKQKYEELKSASGDAWKDMRDGMEAAWSRVADSFKKASDRFK</sequence>
<feature type="coiled-coil region" evidence="1">
    <location>
        <begin position="8"/>
        <end position="67"/>
    </location>
</feature>
<evidence type="ECO:0008006" key="4">
    <source>
        <dbReference type="Google" id="ProtNLM"/>
    </source>
</evidence>
<protein>
    <recommendedName>
        <fullName evidence="4">Coiled coil domain-containing protein</fullName>
    </recommendedName>
</protein>
<proteinExistence type="predicted"/>
<evidence type="ECO:0000313" key="3">
    <source>
        <dbReference type="Proteomes" id="UP000199533"/>
    </source>
</evidence>
<dbReference type="OrthoDB" id="5339985at2"/>
<dbReference type="Gene3D" id="1.20.120.20">
    <property type="entry name" value="Apolipoprotein"/>
    <property type="match status" value="1"/>
</dbReference>
<reference evidence="3" key="1">
    <citation type="submission" date="2016-10" db="EMBL/GenBank/DDBJ databases">
        <authorList>
            <person name="Varghese N."/>
            <person name="Submissions S."/>
        </authorList>
    </citation>
    <scope>NUCLEOTIDE SEQUENCE [LARGE SCALE GENOMIC DNA]</scope>
    <source>
        <strain evidence="3">Nm69</strain>
    </source>
</reference>
<dbReference type="STRING" id="52441.SAMN05216302_100980"/>